<name>A0A1F5X1T0_9BACT</name>
<evidence type="ECO:0000313" key="3">
    <source>
        <dbReference type="Proteomes" id="UP000178114"/>
    </source>
</evidence>
<gene>
    <name evidence="2" type="ORF">A2930_01935</name>
</gene>
<accession>A0A1F5X1T0</accession>
<sequence>MQEKPEVEVLNVMRGGARIFLREGNSLAERRKLAESIEKMIRNGHSVFLLKEGTKSDSIEKEASCRIKGYDAETNSWIPQHGKTRIPAKGTKAMSTAPAAGG</sequence>
<reference evidence="2 3" key="1">
    <citation type="journal article" date="2016" name="Nat. Commun.">
        <title>Thousands of microbial genomes shed light on interconnected biogeochemical processes in an aquifer system.</title>
        <authorList>
            <person name="Anantharaman K."/>
            <person name="Brown C.T."/>
            <person name="Hug L.A."/>
            <person name="Sharon I."/>
            <person name="Castelle C.J."/>
            <person name="Probst A.J."/>
            <person name="Thomas B.C."/>
            <person name="Singh A."/>
            <person name="Wilkins M.J."/>
            <person name="Karaoz U."/>
            <person name="Brodie E.L."/>
            <person name="Williams K.H."/>
            <person name="Hubbard S.S."/>
            <person name="Banfield J.F."/>
        </authorList>
    </citation>
    <scope>NUCLEOTIDE SEQUENCE [LARGE SCALE GENOMIC DNA]</scope>
</reference>
<organism evidence="2 3">
    <name type="scientific">Candidatus Giovannonibacteria bacterium RIFCSPLOWO2_01_FULL_45_34</name>
    <dbReference type="NCBI Taxonomy" id="1798351"/>
    <lineage>
        <taxon>Bacteria</taxon>
        <taxon>Candidatus Giovannoniibacteriota</taxon>
    </lineage>
</organism>
<protein>
    <submittedName>
        <fullName evidence="2">Uncharacterized protein</fullName>
    </submittedName>
</protein>
<dbReference type="Proteomes" id="UP000178114">
    <property type="component" value="Unassembled WGS sequence"/>
</dbReference>
<dbReference type="AlphaFoldDB" id="A0A1F5X1T0"/>
<evidence type="ECO:0000313" key="2">
    <source>
        <dbReference type="EMBL" id="OGF81855.1"/>
    </source>
</evidence>
<feature type="region of interest" description="Disordered" evidence="1">
    <location>
        <begin position="76"/>
        <end position="102"/>
    </location>
</feature>
<proteinExistence type="predicted"/>
<dbReference type="STRING" id="1798351.A2930_01935"/>
<comment type="caution">
    <text evidence="2">The sequence shown here is derived from an EMBL/GenBank/DDBJ whole genome shotgun (WGS) entry which is preliminary data.</text>
</comment>
<dbReference type="EMBL" id="MFID01000003">
    <property type="protein sequence ID" value="OGF81855.1"/>
    <property type="molecule type" value="Genomic_DNA"/>
</dbReference>
<evidence type="ECO:0000256" key="1">
    <source>
        <dbReference type="SAM" id="MobiDB-lite"/>
    </source>
</evidence>